<name>A0A951U654_9CYAN</name>
<reference evidence="1" key="2">
    <citation type="journal article" date="2022" name="Microbiol. Resour. Announc.">
        <title>Metagenome Sequencing to Explore Phylogenomics of Terrestrial Cyanobacteria.</title>
        <authorList>
            <person name="Ward R.D."/>
            <person name="Stajich J.E."/>
            <person name="Johansen J.R."/>
            <person name="Huntemann M."/>
            <person name="Clum A."/>
            <person name="Foster B."/>
            <person name="Foster B."/>
            <person name="Roux S."/>
            <person name="Palaniappan K."/>
            <person name="Varghese N."/>
            <person name="Mukherjee S."/>
            <person name="Reddy T.B.K."/>
            <person name="Daum C."/>
            <person name="Copeland A."/>
            <person name="Chen I.A."/>
            <person name="Ivanova N.N."/>
            <person name="Kyrpides N.C."/>
            <person name="Shapiro N."/>
            <person name="Eloe-Fadrosh E.A."/>
            <person name="Pietrasiak N."/>
        </authorList>
    </citation>
    <scope>NUCLEOTIDE SEQUENCE</scope>
    <source>
        <strain evidence="1">GSE-TBD4-15B</strain>
    </source>
</reference>
<dbReference type="AlphaFoldDB" id="A0A951U654"/>
<reference evidence="1" key="1">
    <citation type="submission" date="2021-05" db="EMBL/GenBank/DDBJ databases">
        <authorList>
            <person name="Pietrasiak N."/>
            <person name="Ward R."/>
            <person name="Stajich J.E."/>
            <person name="Kurbessoian T."/>
        </authorList>
    </citation>
    <scope>NUCLEOTIDE SEQUENCE</scope>
    <source>
        <strain evidence="1">GSE-TBD4-15B</strain>
    </source>
</reference>
<proteinExistence type="predicted"/>
<dbReference type="EMBL" id="JAHHHV010000077">
    <property type="protein sequence ID" value="MBW4467473.1"/>
    <property type="molecule type" value="Genomic_DNA"/>
</dbReference>
<organism evidence="1 2">
    <name type="scientific">Pegethrix bostrychoides GSE-TBD4-15B</name>
    <dbReference type="NCBI Taxonomy" id="2839662"/>
    <lineage>
        <taxon>Bacteria</taxon>
        <taxon>Bacillati</taxon>
        <taxon>Cyanobacteriota</taxon>
        <taxon>Cyanophyceae</taxon>
        <taxon>Oculatellales</taxon>
        <taxon>Oculatellaceae</taxon>
        <taxon>Pegethrix</taxon>
    </lineage>
</organism>
<accession>A0A951U654</accession>
<gene>
    <name evidence="1" type="ORF">KME07_18760</name>
</gene>
<dbReference type="Proteomes" id="UP000707356">
    <property type="component" value="Unassembled WGS sequence"/>
</dbReference>
<evidence type="ECO:0000313" key="1">
    <source>
        <dbReference type="EMBL" id="MBW4467473.1"/>
    </source>
</evidence>
<evidence type="ECO:0000313" key="2">
    <source>
        <dbReference type="Proteomes" id="UP000707356"/>
    </source>
</evidence>
<sequence length="158" mass="17941">MENWQQDWLKTFETIADDMGQMFEDLGRELVTATDALLDLSEEVAEDVGQSFVQLDQTLAPKLDLLDEQITEWLNPVFQTLLGVQLTFDRAVEPMTHTVEPWLNQHPVCVGCRNYHGQEYNGTPLICAIHPYGVMEGAESCSDKEPIAWAFPNLDQQN</sequence>
<protein>
    <submittedName>
        <fullName evidence="1">Uncharacterized protein</fullName>
    </submittedName>
</protein>
<comment type="caution">
    <text evidence="1">The sequence shown here is derived from an EMBL/GenBank/DDBJ whole genome shotgun (WGS) entry which is preliminary data.</text>
</comment>